<dbReference type="SUPFAM" id="SSF53448">
    <property type="entry name" value="Nucleotide-diphospho-sugar transferases"/>
    <property type="match status" value="1"/>
</dbReference>
<dbReference type="Proteomes" id="UP001206692">
    <property type="component" value="Unassembled WGS sequence"/>
</dbReference>
<evidence type="ECO:0000256" key="3">
    <source>
        <dbReference type="ARBA" id="ARBA00006351"/>
    </source>
</evidence>
<dbReference type="PANTHER" id="PTHR13778:SF47">
    <property type="entry name" value="LIPOPOLYSACCHARIDE 1,3-GALACTOSYLTRANSFERASE"/>
    <property type="match status" value="1"/>
</dbReference>
<organism evidence="10 11">
    <name type="scientific">Megasphaera massiliensis</name>
    <dbReference type="NCBI Taxonomy" id="1232428"/>
    <lineage>
        <taxon>Bacteria</taxon>
        <taxon>Bacillati</taxon>
        <taxon>Bacillota</taxon>
        <taxon>Negativicutes</taxon>
        <taxon>Veillonellales</taxon>
        <taxon>Veillonellaceae</taxon>
        <taxon>Megasphaera</taxon>
    </lineage>
</organism>
<dbReference type="Gene3D" id="3.90.550.10">
    <property type="entry name" value="Spore Coat Polysaccharide Biosynthesis Protein SpsA, Chain A"/>
    <property type="match status" value="1"/>
</dbReference>
<keyword evidence="5" id="KW-0808">Transferase</keyword>
<dbReference type="PANTHER" id="PTHR13778">
    <property type="entry name" value="GLYCOSYLTRANSFERASE 8 DOMAIN-CONTAINING PROTEIN"/>
    <property type="match status" value="1"/>
</dbReference>
<evidence type="ECO:0000313" key="10">
    <source>
        <dbReference type="EMBL" id="MCQ5341497.1"/>
    </source>
</evidence>
<keyword evidence="7" id="KW-0460">Magnesium</keyword>
<feature type="domain" description="Glycosyl transferase family 8 C-terminal" evidence="9">
    <location>
        <begin position="284"/>
        <end position="335"/>
    </location>
</feature>
<keyword evidence="4" id="KW-0328">Glycosyltransferase</keyword>
<evidence type="ECO:0000256" key="6">
    <source>
        <dbReference type="ARBA" id="ARBA00022723"/>
    </source>
</evidence>
<dbReference type="InterPro" id="IPR050748">
    <property type="entry name" value="Glycosyltrans_8_dom-fam"/>
</dbReference>
<accession>A0ABT1SNR6</accession>
<dbReference type="Pfam" id="PF08437">
    <property type="entry name" value="Glyco_transf_8C"/>
    <property type="match status" value="1"/>
</dbReference>
<dbReference type="Pfam" id="PF01501">
    <property type="entry name" value="Glyco_transf_8"/>
    <property type="match status" value="1"/>
</dbReference>
<keyword evidence="8" id="KW-0448">Lipopolysaccharide biosynthesis</keyword>
<sequence>MGLLKKRKILSDVAVNDCNDRANILLCSDKNVIRGLGVTVISVLENMTMPCAIHIAFNGTLPEDEEARFTQIAKKYQVPFCIYWIDDSTIQHLNSNSYITITAYYRLLMPYIMNDIGIEKCLYLDTDILCVHDIADWYKQPLHNMVAAVTKDATSQPGLRENKTCHKLGMKGTDYFNSGILLMNIPEYVKYDIGNKAIELCSDQKFGEMDQDVLNILLEGHVVFDESYAYNCGMSVRNSEVPECIYMVHFTGAKKPWKLCVSELKNGTMALFDQHSWKYSYYEVWRKYAKISPWREIPFDLPKNYREWRYLANMYFKTGQFRLGIEAYLKYLACKRDK</sequence>
<evidence type="ECO:0000256" key="7">
    <source>
        <dbReference type="ARBA" id="ARBA00022842"/>
    </source>
</evidence>
<comment type="pathway">
    <text evidence="2">Bacterial outer membrane biogenesis; LPS core biosynthesis.</text>
</comment>
<dbReference type="InterPro" id="IPR002495">
    <property type="entry name" value="Glyco_trans_8"/>
</dbReference>
<dbReference type="InterPro" id="IPR029044">
    <property type="entry name" value="Nucleotide-diphossugar_trans"/>
</dbReference>
<gene>
    <name evidence="10" type="ORF">NE675_00400</name>
</gene>
<dbReference type="CDD" id="cd04194">
    <property type="entry name" value="GT8_A4GalT_like"/>
    <property type="match status" value="1"/>
</dbReference>
<evidence type="ECO:0000256" key="1">
    <source>
        <dbReference type="ARBA" id="ARBA00001946"/>
    </source>
</evidence>
<evidence type="ECO:0000313" key="11">
    <source>
        <dbReference type="Proteomes" id="UP001206692"/>
    </source>
</evidence>
<dbReference type="EMBL" id="JANGEW010000001">
    <property type="protein sequence ID" value="MCQ5341497.1"/>
    <property type="molecule type" value="Genomic_DNA"/>
</dbReference>
<comment type="caution">
    <text evidence="10">The sequence shown here is derived from an EMBL/GenBank/DDBJ whole genome shotgun (WGS) entry which is preliminary data.</text>
</comment>
<evidence type="ECO:0000259" key="9">
    <source>
        <dbReference type="Pfam" id="PF08437"/>
    </source>
</evidence>
<keyword evidence="11" id="KW-1185">Reference proteome</keyword>
<evidence type="ECO:0000256" key="4">
    <source>
        <dbReference type="ARBA" id="ARBA00022676"/>
    </source>
</evidence>
<protein>
    <recommendedName>
        <fullName evidence="9">Glycosyl transferase family 8 C-terminal domain-containing protein</fullName>
    </recommendedName>
</protein>
<evidence type="ECO:0000256" key="8">
    <source>
        <dbReference type="ARBA" id="ARBA00022985"/>
    </source>
</evidence>
<comment type="similarity">
    <text evidence="3">Belongs to the glycosyltransferase 8 family.</text>
</comment>
<dbReference type="InterPro" id="IPR013645">
    <property type="entry name" value="Glyco_transf_8N"/>
</dbReference>
<proteinExistence type="inferred from homology"/>
<comment type="cofactor">
    <cofactor evidence="1">
        <name>Mg(2+)</name>
        <dbReference type="ChEBI" id="CHEBI:18420"/>
    </cofactor>
</comment>
<reference evidence="10 11" key="1">
    <citation type="submission" date="2022-06" db="EMBL/GenBank/DDBJ databases">
        <title>Isolation of gut microbiota from human fecal samples.</title>
        <authorList>
            <person name="Pamer E.G."/>
            <person name="Barat B."/>
            <person name="Waligurski E."/>
            <person name="Medina S."/>
            <person name="Paddock L."/>
            <person name="Mostad J."/>
        </authorList>
    </citation>
    <scope>NUCLEOTIDE SEQUENCE [LARGE SCALE GENOMIC DNA]</scope>
    <source>
        <strain evidence="10 11">DFI.1.1</strain>
    </source>
</reference>
<keyword evidence="6" id="KW-0479">Metal-binding</keyword>
<evidence type="ECO:0000256" key="5">
    <source>
        <dbReference type="ARBA" id="ARBA00022679"/>
    </source>
</evidence>
<dbReference type="RefSeq" id="WP_062412893.1">
    <property type="nucleotide sequence ID" value="NZ_JAJCIO010000001.1"/>
</dbReference>
<name>A0ABT1SNR6_9FIRM</name>
<evidence type="ECO:0000256" key="2">
    <source>
        <dbReference type="ARBA" id="ARBA00004713"/>
    </source>
</evidence>